<dbReference type="AlphaFoldDB" id="A0A4S4MXU4"/>
<accession>A0A4S4MXU4</accession>
<dbReference type="EMBL" id="SGPM01000052">
    <property type="protein sequence ID" value="THH31286.1"/>
    <property type="molecule type" value="Genomic_DNA"/>
</dbReference>
<evidence type="ECO:0000256" key="1">
    <source>
        <dbReference type="SAM" id="Coils"/>
    </source>
</evidence>
<dbReference type="OrthoDB" id="10475841at2759"/>
<evidence type="ECO:0000313" key="2">
    <source>
        <dbReference type="EMBL" id="THH31286.1"/>
    </source>
</evidence>
<gene>
    <name evidence="2" type="ORF">EUX98_g2935</name>
</gene>
<organism evidence="2 3">
    <name type="scientific">Antrodiella citrinella</name>
    <dbReference type="NCBI Taxonomy" id="2447956"/>
    <lineage>
        <taxon>Eukaryota</taxon>
        <taxon>Fungi</taxon>
        <taxon>Dikarya</taxon>
        <taxon>Basidiomycota</taxon>
        <taxon>Agaricomycotina</taxon>
        <taxon>Agaricomycetes</taxon>
        <taxon>Polyporales</taxon>
        <taxon>Steccherinaceae</taxon>
        <taxon>Antrodiella</taxon>
    </lineage>
</organism>
<sequence>MQAPHASAGGGPYDTSYSYDPRMACLGIGLRTEIGVSTQASSAGIACERAPVSVRDVRKRAHDLSKRLDTAAQKAADDQEANLSILAFSARSDTKDHPNNTPHLFASPSIVKAFHKRGVSDIKSYLTDMAYETGNDEEIPTPQLVATLKQQVSSLTERVSDLSRLEHENAVLKEEIELLRRVAEGHAVVAAKLQEAMSISNDYSFYAGQPSTSGQH</sequence>
<evidence type="ECO:0000313" key="3">
    <source>
        <dbReference type="Proteomes" id="UP000308730"/>
    </source>
</evidence>
<protein>
    <submittedName>
        <fullName evidence="2">Uncharacterized protein</fullName>
    </submittedName>
</protein>
<keyword evidence="1" id="KW-0175">Coiled coil</keyword>
<proteinExistence type="predicted"/>
<feature type="coiled-coil region" evidence="1">
    <location>
        <begin position="145"/>
        <end position="182"/>
    </location>
</feature>
<keyword evidence="3" id="KW-1185">Reference proteome</keyword>
<name>A0A4S4MXU4_9APHY</name>
<dbReference type="Proteomes" id="UP000308730">
    <property type="component" value="Unassembled WGS sequence"/>
</dbReference>
<comment type="caution">
    <text evidence="2">The sequence shown here is derived from an EMBL/GenBank/DDBJ whole genome shotgun (WGS) entry which is preliminary data.</text>
</comment>
<reference evidence="2 3" key="1">
    <citation type="submission" date="2019-02" db="EMBL/GenBank/DDBJ databases">
        <title>Genome sequencing of the rare red list fungi Antrodiella citrinella (Flaviporus citrinellus).</title>
        <authorList>
            <person name="Buettner E."/>
            <person name="Kellner H."/>
        </authorList>
    </citation>
    <scope>NUCLEOTIDE SEQUENCE [LARGE SCALE GENOMIC DNA]</scope>
    <source>
        <strain evidence="2 3">DSM 108506</strain>
    </source>
</reference>